<accession>A0A0F0GHA7</accession>
<dbReference type="EMBL" id="JYJG01000443">
    <property type="protein sequence ID" value="KJK35280.1"/>
    <property type="molecule type" value="Genomic_DNA"/>
</dbReference>
<reference evidence="1 2" key="1">
    <citation type="submission" date="2015-02" db="EMBL/GenBank/DDBJ databases">
        <authorList>
            <person name="Ju K.-S."/>
            <person name="Doroghazi J.R."/>
            <person name="Metcalf W."/>
        </authorList>
    </citation>
    <scope>NUCLEOTIDE SEQUENCE [LARGE SCALE GENOMIC DNA]</scope>
    <source>
        <strain evidence="1 2">NRRL B-16140</strain>
    </source>
</reference>
<evidence type="ECO:0000313" key="1">
    <source>
        <dbReference type="EMBL" id="KJK35280.1"/>
    </source>
</evidence>
<dbReference type="Proteomes" id="UP000033393">
    <property type="component" value="Unassembled WGS sequence"/>
</dbReference>
<sequence length="181" mass="19976">MDEVRPSSTERSVSATWQISLAGSQQGATIEGPQKQFFRPVATEGLCGASDLSAYSVALTPDRHVIPHYHEDDRIVVMRSGTAVTLLAAPNGTSWEVALVSGPGDMIFIPAFWRHQAVCMHDVDALEISGDARFNHSVVLAPEFERPDLEQELRDRYSAGRLARGAHQLTELARPRESLRR</sequence>
<dbReference type="SUPFAM" id="SSF51182">
    <property type="entry name" value="RmlC-like cupins"/>
    <property type="match status" value="1"/>
</dbReference>
<dbReference type="Gene3D" id="2.60.120.10">
    <property type="entry name" value="Jelly Rolls"/>
    <property type="match status" value="1"/>
</dbReference>
<organism evidence="1 2">
    <name type="scientific">Lentzea aerocolonigenes</name>
    <name type="common">Lechevalieria aerocolonigenes</name>
    <name type="synonym">Saccharothrix aerocolonigenes</name>
    <dbReference type="NCBI Taxonomy" id="68170"/>
    <lineage>
        <taxon>Bacteria</taxon>
        <taxon>Bacillati</taxon>
        <taxon>Actinomycetota</taxon>
        <taxon>Actinomycetes</taxon>
        <taxon>Pseudonocardiales</taxon>
        <taxon>Pseudonocardiaceae</taxon>
        <taxon>Lentzea</taxon>
    </lineage>
</organism>
<evidence type="ECO:0000313" key="2">
    <source>
        <dbReference type="Proteomes" id="UP000033393"/>
    </source>
</evidence>
<proteinExistence type="predicted"/>
<dbReference type="PATRIC" id="fig|68170.10.peg.1708"/>
<dbReference type="AlphaFoldDB" id="A0A0F0GHA7"/>
<gene>
    <name evidence="1" type="ORF">UK23_42995</name>
</gene>
<dbReference type="InterPro" id="IPR014710">
    <property type="entry name" value="RmlC-like_jellyroll"/>
</dbReference>
<comment type="caution">
    <text evidence="1">The sequence shown here is derived from an EMBL/GenBank/DDBJ whole genome shotgun (WGS) entry which is preliminary data.</text>
</comment>
<name>A0A0F0GHA7_LENAE</name>
<keyword evidence="2" id="KW-1185">Reference proteome</keyword>
<protein>
    <submittedName>
        <fullName evidence="1">Uncharacterized protein</fullName>
    </submittedName>
</protein>
<dbReference type="InterPro" id="IPR011051">
    <property type="entry name" value="RmlC_Cupin_sf"/>
</dbReference>